<sequence>MTSKPTLLVVFQIIPVLLILVISNQGWHHGLDTNQKPIMKSNSLFDVLTADVKVLQKLLQTRTLSSVDLVEAYIAQIRRHDGYLRAMLSMAPMEGLVEAAKALDQERVSERLRGPLHGIPIILKVLLLSMATLGGYLMAVLG</sequence>
<gene>
    <name evidence="2" type="ORF">GP486_003097</name>
</gene>
<dbReference type="SUPFAM" id="SSF75304">
    <property type="entry name" value="Amidase signature (AS) enzymes"/>
    <property type="match status" value="1"/>
</dbReference>
<dbReference type="AlphaFoldDB" id="A0A9P8RR46"/>
<keyword evidence="3" id="KW-1185">Reference proteome</keyword>
<keyword evidence="1" id="KW-1133">Transmembrane helix</keyword>
<feature type="transmembrane region" description="Helical" evidence="1">
    <location>
        <begin position="6"/>
        <end position="27"/>
    </location>
</feature>
<dbReference type="PANTHER" id="PTHR42678:SF34">
    <property type="entry name" value="OS04G0183300 PROTEIN"/>
    <property type="match status" value="1"/>
</dbReference>
<dbReference type="Gene3D" id="3.90.1300.10">
    <property type="entry name" value="Amidase signature (AS) domain"/>
    <property type="match status" value="1"/>
</dbReference>
<evidence type="ECO:0000256" key="1">
    <source>
        <dbReference type="SAM" id="Phobius"/>
    </source>
</evidence>
<organism evidence="2 3">
    <name type="scientific">Trichoglossum hirsutum</name>
    <dbReference type="NCBI Taxonomy" id="265104"/>
    <lineage>
        <taxon>Eukaryota</taxon>
        <taxon>Fungi</taxon>
        <taxon>Dikarya</taxon>
        <taxon>Ascomycota</taxon>
        <taxon>Pezizomycotina</taxon>
        <taxon>Geoglossomycetes</taxon>
        <taxon>Geoglossales</taxon>
        <taxon>Geoglossaceae</taxon>
        <taxon>Trichoglossum</taxon>
    </lineage>
</organism>
<accession>A0A9P8RR46</accession>
<keyword evidence="1" id="KW-0472">Membrane</keyword>
<feature type="transmembrane region" description="Helical" evidence="1">
    <location>
        <begin position="121"/>
        <end position="141"/>
    </location>
</feature>
<evidence type="ECO:0000313" key="3">
    <source>
        <dbReference type="Proteomes" id="UP000750711"/>
    </source>
</evidence>
<evidence type="ECO:0000313" key="2">
    <source>
        <dbReference type="EMBL" id="KAH0562208.1"/>
    </source>
</evidence>
<dbReference type="PANTHER" id="PTHR42678">
    <property type="entry name" value="AMIDASE"/>
    <property type="match status" value="1"/>
</dbReference>
<name>A0A9P8RR46_9PEZI</name>
<keyword evidence="1" id="KW-0812">Transmembrane</keyword>
<comment type="caution">
    <text evidence="2">The sequence shown here is derived from an EMBL/GenBank/DDBJ whole genome shotgun (WGS) entry which is preliminary data.</text>
</comment>
<dbReference type="Proteomes" id="UP000750711">
    <property type="component" value="Unassembled WGS sequence"/>
</dbReference>
<dbReference type="InterPro" id="IPR036928">
    <property type="entry name" value="AS_sf"/>
</dbReference>
<protein>
    <submittedName>
        <fullName evidence="2">Uncharacterized protein</fullName>
    </submittedName>
</protein>
<proteinExistence type="predicted"/>
<dbReference type="EMBL" id="JAGHQM010000391">
    <property type="protein sequence ID" value="KAH0562208.1"/>
    <property type="molecule type" value="Genomic_DNA"/>
</dbReference>
<reference evidence="2" key="1">
    <citation type="submission" date="2021-03" db="EMBL/GenBank/DDBJ databases">
        <title>Comparative genomics and phylogenomic investigation of the class Geoglossomycetes provide insights into ecological specialization and systematics.</title>
        <authorList>
            <person name="Melie T."/>
            <person name="Pirro S."/>
            <person name="Miller A.N."/>
            <person name="Quandt A."/>
        </authorList>
    </citation>
    <scope>NUCLEOTIDE SEQUENCE</scope>
    <source>
        <strain evidence="2">CAQ_001_2017</strain>
    </source>
</reference>